<keyword evidence="4" id="KW-0812">Transmembrane</keyword>
<accession>A0ABV5JGH9</accession>
<dbReference type="InterPro" id="IPR035965">
    <property type="entry name" value="PAS-like_dom_sf"/>
</dbReference>
<dbReference type="InterPro" id="IPR004090">
    <property type="entry name" value="Chemotax_Me-accpt_rcpt"/>
</dbReference>
<dbReference type="PANTHER" id="PTHR43531:SF11">
    <property type="entry name" value="METHYL-ACCEPTING CHEMOTAXIS PROTEIN 3"/>
    <property type="match status" value="1"/>
</dbReference>
<evidence type="ECO:0000256" key="1">
    <source>
        <dbReference type="ARBA" id="ARBA00022500"/>
    </source>
</evidence>
<dbReference type="PROSITE" id="PS50111">
    <property type="entry name" value="CHEMOTAXIS_TRANSDUC_2"/>
    <property type="match status" value="1"/>
</dbReference>
<evidence type="ECO:0000256" key="2">
    <source>
        <dbReference type="ARBA" id="ARBA00029447"/>
    </source>
</evidence>
<keyword evidence="4" id="KW-0472">Membrane</keyword>
<protein>
    <submittedName>
        <fullName evidence="7">Methyl-accepting chemotaxis protein</fullName>
    </submittedName>
</protein>
<feature type="domain" description="HAMP" evidence="6">
    <location>
        <begin position="374"/>
        <end position="426"/>
    </location>
</feature>
<evidence type="ECO:0000313" key="8">
    <source>
        <dbReference type="Proteomes" id="UP001589683"/>
    </source>
</evidence>
<keyword evidence="4" id="KW-1133">Transmembrane helix</keyword>
<dbReference type="CDD" id="cd11386">
    <property type="entry name" value="MCP_signal"/>
    <property type="match status" value="1"/>
</dbReference>
<evidence type="ECO:0000259" key="6">
    <source>
        <dbReference type="PROSITE" id="PS50885"/>
    </source>
</evidence>
<dbReference type="SUPFAM" id="SSF55785">
    <property type="entry name" value="PYP-like sensor domain (PAS domain)"/>
    <property type="match status" value="1"/>
</dbReference>
<feature type="transmembrane region" description="Helical" evidence="4">
    <location>
        <begin position="40"/>
        <end position="63"/>
    </location>
</feature>
<reference evidence="7 8" key="1">
    <citation type="submission" date="2024-09" db="EMBL/GenBank/DDBJ databases">
        <authorList>
            <person name="Sun Q."/>
            <person name="Mori K."/>
        </authorList>
    </citation>
    <scope>NUCLEOTIDE SEQUENCE [LARGE SCALE GENOMIC DNA]</scope>
    <source>
        <strain evidence="7 8">CECT 8726</strain>
    </source>
</reference>
<organism evidence="7 8">
    <name type="scientific">Pseudohalocynthiibacter aestuariivivens</name>
    <dbReference type="NCBI Taxonomy" id="1591409"/>
    <lineage>
        <taxon>Bacteria</taxon>
        <taxon>Pseudomonadati</taxon>
        <taxon>Pseudomonadota</taxon>
        <taxon>Alphaproteobacteria</taxon>
        <taxon>Rhodobacterales</taxon>
        <taxon>Paracoccaceae</taxon>
        <taxon>Pseudohalocynthiibacter</taxon>
    </lineage>
</organism>
<evidence type="ECO:0000313" key="7">
    <source>
        <dbReference type="EMBL" id="MFB9232577.1"/>
    </source>
</evidence>
<evidence type="ECO:0000256" key="4">
    <source>
        <dbReference type="SAM" id="Phobius"/>
    </source>
</evidence>
<keyword evidence="1" id="KW-0145">Chemotaxis</keyword>
<feature type="domain" description="Methyl-accepting transducer" evidence="5">
    <location>
        <begin position="431"/>
        <end position="660"/>
    </location>
</feature>
<dbReference type="PRINTS" id="PR00260">
    <property type="entry name" value="CHEMTRNSDUCR"/>
</dbReference>
<comment type="caution">
    <text evidence="7">The sequence shown here is derived from an EMBL/GenBank/DDBJ whole genome shotgun (WGS) entry which is preliminary data.</text>
</comment>
<comment type="similarity">
    <text evidence="2">Belongs to the methyl-accepting chemotaxis (MCP) protein family.</text>
</comment>
<dbReference type="RefSeq" id="WP_213887795.1">
    <property type="nucleotide sequence ID" value="NZ_JAGFNU010000002.1"/>
</dbReference>
<feature type="transmembrane region" description="Helical" evidence="4">
    <location>
        <begin position="12"/>
        <end position="34"/>
    </location>
</feature>
<evidence type="ECO:0000259" key="5">
    <source>
        <dbReference type="PROSITE" id="PS50111"/>
    </source>
</evidence>
<dbReference type="Gene3D" id="1.10.287.950">
    <property type="entry name" value="Methyl-accepting chemotaxis protein"/>
    <property type="match status" value="1"/>
</dbReference>
<dbReference type="Gene3D" id="3.30.450.20">
    <property type="entry name" value="PAS domain"/>
    <property type="match status" value="2"/>
</dbReference>
<proteinExistence type="inferred from homology"/>
<dbReference type="PANTHER" id="PTHR43531">
    <property type="entry name" value="PROTEIN ICFG"/>
    <property type="match status" value="1"/>
</dbReference>
<dbReference type="Proteomes" id="UP001589683">
    <property type="component" value="Unassembled WGS sequence"/>
</dbReference>
<dbReference type="InterPro" id="IPR004089">
    <property type="entry name" value="MCPsignal_dom"/>
</dbReference>
<dbReference type="EMBL" id="JBHMEA010000039">
    <property type="protein sequence ID" value="MFB9232577.1"/>
    <property type="molecule type" value="Genomic_DNA"/>
</dbReference>
<gene>
    <name evidence="7" type="ORF">ACFFUT_12350</name>
</gene>
<sequence>MKVLNTIRIPGKFPLMILLMICFVLAGVGAATYVAVPGNVVFYLLVAAAITLTVCFCAAAVFLRRFLNQFFGYINAMQISDLSDLSATPKGLGRKDGVGEIIRALKDQHQKPTNPEKAAVDSFIIGAAFEHTSAALMILDNEFNIAGQNKAATRLLESSKDRSAIEAQKTGQSFSNADNTGFFLGDLSELQRAATKAESLPFCGSTKFTENRYGYTIDKITNADGMQVGWVVEWRDASKSLTSRAILNALETHQARAEFDLTGAFLGVNAKFLSMVSVSEQSIIGLPQDRIITAEQVCLKEGESFWDVLLSGRSVFGRFEVNPPDGKAGLIEGVFCSVVDSDKKPVRILLIGNDVTEAQTLMRQSEGERADMEHAQLEVVEALRVGLKALSDGDLTAEIEKAFSENYEQLREDFNLAVMKLRDATLRVAENATSIRGEASEITSASDDLSRRAEKQAATLEETAAALDQLTSSVRSAAEGAEQANQVVIDAKTNAEASSLIVAQTVDAMGKIETSSGQISRITSVIDDIAFQTNLLALNAGVEAARAGNAGRGFAVVASEVRALAQRSSEAAREINQLISESGQHVKQGVELVGQTGKSLEQIIHSVSDISMHVNEIVVSAKEQSIGLVEINTAVNELDQVTQHNAAMFEQTTAASHSLTCEAENLTQTLSLFKTQRHMSNIIAPPLMGSRYIRGLMQQAKCYHKIPVPLLLRRMSLTN</sequence>
<dbReference type="InterPro" id="IPR051310">
    <property type="entry name" value="MCP_chemotaxis"/>
</dbReference>
<name>A0ABV5JGH9_9RHOB</name>
<dbReference type="InterPro" id="IPR003660">
    <property type="entry name" value="HAMP_dom"/>
</dbReference>
<dbReference type="PROSITE" id="PS50885">
    <property type="entry name" value="HAMP"/>
    <property type="match status" value="1"/>
</dbReference>
<keyword evidence="3" id="KW-0807">Transducer</keyword>
<dbReference type="SMART" id="SM00283">
    <property type="entry name" value="MA"/>
    <property type="match status" value="1"/>
</dbReference>
<dbReference type="SUPFAM" id="SSF58104">
    <property type="entry name" value="Methyl-accepting chemotaxis protein (MCP) signaling domain"/>
    <property type="match status" value="1"/>
</dbReference>
<evidence type="ECO:0000256" key="3">
    <source>
        <dbReference type="PROSITE-ProRule" id="PRU00284"/>
    </source>
</evidence>
<keyword evidence="8" id="KW-1185">Reference proteome</keyword>
<dbReference type="Pfam" id="PF00015">
    <property type="entry name" value="MCPsignal"/>
    <property type="match status" value="1"/>
</dbReference>